<dbReference type="PANTHER" id="PTHR32309:SF32">
    <property type="entry name" value="TYROSINE-PROTEIN KINASE ETK-RELATED"/>
    <property type="match status" value="1"/>
</dbReference>
<keyword evidence="1" id="KW-0175">Coiled coil</keyword>
<keyword evidence="2" id="KW-0808">Transferase</keyword>
<dbReference type="AlphaFoldDB" id="A0A2N5A255"/>
<dbReference type="GO" id="GO:0004715">
    <property type="term" value="F:non-membrane spanning protein tyrosine kinase activity"/>
    <property type="evidence" value="ECO:0007669"/>
    <property type="project" value="UniProtKB-EC"/>
</dbReference>
<protein>
    <submittedName>
        <fullName evidence="2">Tyrosine-protein kinase</fullName>
        <ecNumber evidence="2">2.7.10.2</ecNumber>
    </submittedName>
</protein>
<evidence type="ECO:0000313" key="3">
    <source>
        <dbReference type="Proteomes" id="UP000234473"/>
    </source>
</evidence>
<reference evidence="2 3" key="2">
    <citation type="submission" date="2018-01" db="EMBL/GenBank/DDBJ databases">
        <title>Genomic study of Klebsiella pneumoniae.</title>
        <authorList>
            <person name="Yang Y."/>
            <person name="Bicalho R."/>
        </authorList>
    </citation>
    <scope>NUCLEOTIDE SEQUENCE [LARGE SCALE GENOMIC DNA]</scope>
    <source>
        <strain evidence="2 3">A5</strain>
    </source>
</reference>
<keyword evidence="2" id="KW-0418">Kinase</keyword>
<sequence length="149" mass="16787">ILVTAIEAEPGSKFSINYLTRLKAMNMLQNSFGVADQGKDTGMLTLTMTGDNPQQITKILDSISQNYLAQNVERQAAQDAKSLDFLNEQLPKVRNDLDQAEDKLNAYRKQRDSVDLTMEAKSVLDQIVNVDNQLNEITFREAEISQLYT</sequence>
<gene>
    <name evidence="2" type="ORF">CWM98_39630</name>
</gene>
<dbReference type="EC" id="2.7.10.2" evidence="2"/>
<feature type="non-terminal residue" evidence="2">
    <location>
        <position position="1"/>
    </location>
</feature>
<reference evidence="2 3" key="1">
    <citation type="submission" date="2017-11" db="EMBL/GenBank/DDBJ databases">
        <authorList>
            <person name="Han C.G."/>
        </authorList>
    </citation>
    <scope>NUCLEOTIDE SEQUENCE [LARGE SCALE GENOMIC DNA]</scope>
    <source>
        <strain evidence="2 3">A5</strain>
    </source>
</reference>
<organism evidence="2 3">
    <name type="scientific">Klebsiella variicola</name>
    <dbReference type="NCBI Taxonomy" id="244366"/>
    <lineage>
        <taxon>Bacteria</taxon>
        <taxon>Pseudomonadati</taxon>
        <taxon>Pseudomonadota</taxon>
        <taxon>Gammaproteobacteria</taxon>
        <taxon>Enterobacterales</taxon>
        <taxon>Enterobacteriaceae</taxon>
        <taxon>Klebsiella/Raoultella group</taxon>
        <taxon>Klebsiella</taxon>
        <taxon>Klebsiella pneumoniae complex</taxon>
    </lineage>
</organism>
<evidence type="ECO:0000313" key="2">
    <source>
        <dbReference type="EMBL" id="PLP32762.1"/>
    </source>
</evidence>
<accession>A0A2N5A255</accession>
<evidence type="ECO:0000256" key="1">
    <source>
        <dbReference type="SAM" id="Coils"/>
    </source>
</evidence>
<dbReference type="PANTHER" id="PTHR32309">
    <property type="entry name" value="TYROSINE-PROTEIN KINASE"/>
    <property type="match status" value="1"/>
</dbReference>
<feature type="non-terminal residue" evidence="2">
    <location>
        <position position="149"/>
    </location>
</feature>
<feature type="coiled-coil region" evidence="1">
    <location>
        <begin position="69"/>
        <end position="117"/>
    </location>
</feature>
<comment type="caution">
    <text evidence="2">The sequence shown here is derived from an EMBL/GenBank/DDBJ whole genome shotgun (WGS) entry which is preliminary data.</text>
</comment>
<proteinExistence type="predicted"/>
<dbReference type="GO" id="GO:0005886">
    <property type="term" value="C:plasma membrane"/>
    <property type="evidence" value="ECO:0007669"/>
    <property type="project" value="TreeGrafter"/>
</dbReference>
<name>A0A2N5A255_KLEVA</name>
<dbReference type="InterPro" id="IPR050445">
    <property type="entry name" value="Bact_polysacc_biosynth/exp"/>
</dbReference>
<dbReference type="EMBL" id="PICB01003619">
    <property type="protein sequence ID" value="PLP32762.1"/>
    <property type="molecule type" value="Genomic_DNA"/>
</dbReference>
<dbReference type="Proteomes" id="UP000234473">
    <property type="component" value="Unassembled WGS sequence"/>
</dbReference>